<protein>
    <submittedName>
        <fullName evidence="1">Uncharacterized protein</fullName>
    </submittedName>
</protein>
<dbReference type="OrthoDB" id="9858217at2"/>
<dbReference type="EMBL" id="MAYG01000001">
    <property type="protein sequence ID" value="OCA75453.1"/>
    <property type="molecule type" value="Genomic_DNA"/>
</dbReference>
<evidence type="ECO:0000313" key="1">
    <source>
        <dbReference type="EMBL" id="OCA75453.1"/>
    </source>
</evidence>
<dbReference type="RefSeq" id="WP_065399416.1">
    <property type="nucleotide sequence ID" value="NZ_MAYG01000001.1"/>
</dbReference>
<organism evidence="1 2">
    <name type="scientific">Chryseobacterium arthrosphaerae</name>
    <dbReference type="NCBI Taxonomy" id="651561"/>
    <lineage>
        <taxon>Bacteria</taxon>
        <taxon>Pseudomonadati</taxon>
        <taxon>Bacteroidota</taxon>
        <taxon>Flavobacteriia</taxon>
        <taxon>Flavobacteriales</taxon>
        <taxon>Weeksellaceae</taxon>
        <taxon>Chryseobacterium group</taxon>
        <taxon>Chryseobacterium</taxon>
    </lineage>
</organism>
<evidence type="ECO:0000313" key="2">
    <source>
        <dbReference type="Proteomes" id="UP000093432"/>
    </source>
</evidence>
<reference evidence="2" key="1">
    <citation type="submission" date="2016-07" db="EMBL/GenBank/DDBJ databases">
        <authorList>
            <person name="Florea S."/>
            <person name="Webb J.S."/>
            <person name="Jaromczyk J."/>
            <person name="Schardl C.L."/>
        </authorList>
    </citation>
    <scope>NUCLEOTIDE SEQUENCE [LARGE SCALE GENOMIC DNA]</scope>
    <source>
        <strain evidence="2">CC-VM-7</strain>
    </source>
</reference>
<sequence>MKFISCIIVKGNPQIPKDIVHFYAKAYDGSDYTDIPFPFLTMDRVCEDLHHYGCISEIDIEKDPISEETRKLMETVRKLGLKSFLIVSFMDISSSYPIIDLIQIVIDNGRIVKGSLESPLDPENGYHFSTHYGYDDYQILYSGYGNAEEKYLRGLEGQP</sequence>
<gene>
    <name evidence="1" type="ORF">BBI00_14460</name>
</gene>
<comment type="caution">
    <text evidence="1">The sequence shown here is derived from an EMBL/GenBank/DDBJ whole genome shotgun (WGS) entry which is preliminary data.</text>
</comment>
<accession>A0A1B8ZV35</accession>
<dbReference type="AlphaFoldDB" id="A0A1B8ZV35"/>
<name>A0A1B8ZV35_9FLAO</name>
<dbReference type="Proteomes" id="UP000093432">
    <property type="component" value="Unassembled WGS sequence"/>
</dbReference>
<proteinExistence type="predicted"/>